<proteinExistence type="predicted"/>
<organism evidence="1 2">
    <name type="scientific">Rhodococcus qingshengii</name>
    <dbReference type="NCBI Taxonomy" id="334542"/>
    <lineage>
        <taxon>Bacteria</taxon>
        <taxon>Bacillati</taxon>
        <taxon>Actinomycetota</taxon>
        <taxon>Actinomycetes</taxon>
        <taxon>Mycobacteriales</taxon>
        <taxon>Nocardiaceae</taxon>
        <taxon>Rhodococcus</taxon>
        <taxon>Rhodococcus erythropolis group</taxon>
    </lineage>
</organism>
<name>A0AAW6LPT1_RHOSG</name>
<evidence type="ECO:0000313" key="1">
    <source>
        <dbReference type="EMBL" id="MDE8648161.1"/>
    </source>
</evidence>
<sequence>MPSLFDGINDAETDQLIQKFSDFLDKCDKNADAFPVSIREVVIGAYLYGHRTAGENRDPLGVEIL</sequence>
<dbReference type="AlphaFoldDB" id="A0AAW6LPT1"/>
<dbReference type="Proteomes" id="UP001217325">
    <property type="component" value="Unassembled WGS sequence"/>
</dbReference>
<gene>
    <name evidence="1" type="ORF">PXH69_24645</name>
</gene>
<protein>
    <submittedName>
        <fullName evidence="1">Uncharacterized protein</fullName>
    </submittedName>
</protein>
<accession>A0AAW6LPT1</accession>
<reference evidence="1" key="1">
    <citation type="submission" date="2023-02" db="EMBL/GenBank/DDBJ databases">
        <title>A novel hydrolase synthesized by Rhodococcus erythropolis HQ is responsible for the detoxification of Zearalenone.</title>
        <authorList>
            <person name="Hu J."/>
            <person name="Xu J."/>
        </authorList>
    </citation>
    <scope>NUCLEOTIDE SEQUENCE</scope>
    <source>
        <strain evidence="1">HQ</strain>
    </source>
</reference>
<dbReference type="RefSeq" id="WP_275232399.1">
    <property type="nucleotide sequence ID" value="NZ_JARDXE010000017.1"/>
</dbReference>
<dbReference type="EMBL" id="JARDXE010000017">
    <property type="protein sequence ID" value="MDE8648161.1"/>
    <property type="molecule type" value="Genomic_DNA"/>
</dbReference>
<comment type="caution">
    <text evidence="1">The sequence shown here is derived from an EMBL/GenBank/DDBJ whole genome shotgun (WGS) entry which is preliminary data.</text>
</comment>
<evidence type="ECO:0000313" key="2">
    <source>
        <dbReference type="Proteomes" id="UP001217325"/>
    </source>
</evidence>